<dbReference type="EMBL" id="BMQL01000048">
    <property type="protein sequence ID" value="GGR30089.1"/>
    <property type="molecule type" value="Genomic_DNA"/>
</dbReference>
<keyword evidence="4 10" id="KW-0812">Transmembrane</keyword>
<reference evidence="11" key="1">
    <citation type="journal article" date="2014" name="Int. J. Syst. Evol. Microbiol.">
        <title>Complete genome sequence of Corynebacterium casei LMG S-19264T (=DSM 44701T), isolated from a smear-ripened cheese.</title>
        <authorList>
            <consortium name="US DOE Joint Genome Institute (JGI-PGF)"/>
            <person name="Walter F."/>
            <person name="Albersmeier A."/>
            <person name="Kalinowski J."/>
            <person name="Ruckert C."/>
        </authorList>
    </citation>
    <scope>NUCLEOTIDE SEQUENCE</scope>
    <source>
        <strain evidence="11">JCM 31311</strain>
    </source>
</reference>
<comment type="caution">
    <text evidence="11">The sequence shown here is derived from an EMBL/GenBank/DDBJ whole genome shotgun (WGS) entry which is preliminary data.</text>
</comment>
<evidence type="ECO:0000256" key="5">
    <source>
        <dbReference type="ARBA" id="ARBA00022989"/>
    </source>
</evidence>
<dbReference type="PANTHER" id="PTHR30309:SF0">
    <property type="entry name" value="GLYCEROL-3-PHOSPHATE ACYLTRANSFERASE-RELATED"/>
    <property type="match status" value="1"/>
</dbReference>
<sequence length="211" mass="22282">MSTGLLIVLAVLLSYLLGAVPAGTWVARLRGVDIRTVGSGNSGATNVQRSLGWGPGLMVGCFDILKGGLAVWLARQLHLSESVAALCGLCAVLGHNFSVFSGFRGGKGVATSFGVLLLIDPLAGAAIFPIAFCVMYLTRYVSAGSMVGAVSALVIEAALNRPWWELLISLILAALMFYQHRQNIVRLRLGTESRFGQRVAAPAPKSPKVMN</sequence>
<keyword evidence="2 10" id="KW-0444">Lipid biosynthesis</keyword>
<evidence type="ECO:0000313" key="12">
    <source>
        <dbReference type="Proteomes" id="UP000603865"/>
    </source>
</evidence>
<feature type="transmembrane region" description="Helical" evidence="10">
    <location>
        <begin position="115"/>
        <end position="137"/>
    </location>
</feature>
<dbReference type="GO" id="GO:0043772">
    <property type="term" value="F:acyl-phosphate glycerol-3-phosphate acyltransferase activity"/>
    <property type="evidence" value="ECO:0007669"/>
    <property type="project" value="UniProtKB-UniRule"/>
</dbReference>
<evidence type="ECO:0000256" key="9">
    <source>
        <dbReference type="ARBA" id="ARBA00023264"/>
    </source>
</evidence>
<dbReference type="NCBIfam" id="TIGR00023">
    <property type="entry name" value="glycerol-3-phosphate 1-O-acyltransferase PlsY"/>
    <property type="match status" value="1"/>
</dbReference>
<evidence type="ECO:0000256" key="8">
    <source>
        <dbReference type="ARBA" id="ARBA00023209"/>
    </source>
</evidence>
<accession>A0A918CM80</accession>
<name>A0A918CM80_9DEIO</name>
<dbReference type="RefSeq" id="WP_229776506.1">
    <property type="nucleotide sequence ID" value="NZ_BMQL01000048.1"/>
</dbReference>
<dbReference type="PANTHER" id="PTHR30309">
    <property type="entry name" value="INNER MEMBRANE PROTEIN YGIH"/>
    <property type="match status" value="1"/>
</dbReference>
<evidence type="ECO:0000313" key="11">
    <source>
        <dbReference type="EMBL" id="GGR30089.1"/>
    </source>
</evidence>
<keyword evidence="11" id="KW-0012">Acyltransferase</keyword>
<keyword evidence="7 10" id="KW-0472">Membrane</keyword>
<dbReference type="HAMAP" id="MF_01043">
    <property type="entry name" value="PlsY"/>
    <property type="match status" value="1"/>
</dbReference>
<evidence type="ECO:0000256" key="7">
    <source>
        <dbReference type="ARBA" id="ARBA00023136"/>
    </source>
</evidence>
<evidence type="ECO:0000256" key="10">
    <source>
        <dbReference type="HAMAP-Rule" id="MF_01043"/>
    </source>
</evidence>
<comment type="function">
    <text evidence="10">Catalyzes the transfer of an acyl group from acyl-phosphate (acyl-PO(4)) to glycerol-3-phosphate (G3P) to form lysophosphatidic acid (LPA). This enzyme utilizes acyl-phosphate as fatty acyl donor, but not acyl-CoA or acyl-ACP.</text>
</comment>
<keyword evidence="9 10" id="KW-1208">Phospholipid metabolism</keyword>
<dbReference type="GO" id="GO:0005886">
    <property type="term" value="C:plasma membrane"/>
    <property type="evidence" value="ECO:0007669"/>
    <property type="project" value="UniProtKB-SubCell"/>
</dbReference>
<evidence type="ECO:0000256" key="2">
    <source>
        <dbReference type="ARBA" id="ARBA00022516"/>
    </source>
</evidence>
<comment type="pathway">
    <text evidence="10">Lipid metabolism; phospholipid metabolism.</text>
</comment>
<dbReference type="InterPro" id="IPR003811">
    <property type="entry name" value="G3P_acylTferase_PlsY"/>
</dbReference>
<keyword evidence="8 10" id="KW-0594">Phospholipid biosynthesis</keyword>
<dbReference type="AlphaFoldDB" id="A0A918CM80"/>
<comment type="similarity">
    <text evidence="10">Belongs to the PlsY family.</text>
</comment>
<reference evidence="11" key="2">
    <citation type="submission" date="2020-09" db="EMBL/GenBank/DDBJ databases">
        <authorList>
            <person name="Sun Q."/>
            <person name="Ohkuma M."/>
        </authorList>
    </citation>
    <scope>NUCLEOTIDE SEQUENCE</scope>
    <source>
        <strain evidence="11">JCM 31311</strain>
    </source>
</reference>
<organism evidence="11 12">
    <name type="scientific">Deinococcus ruber</name>
    <dbReference type="NCBI Taxonomy" id="1848197"/>
    <lineage>
        <taxon>Bacteria</taxon>
        <taxon>Thermotogati</taxon>
        <taxon>Deinococcota</taxon>
        <taxon>Deinococci</taxon>
        <taxon>Deinococcales</taxon>
        <taxon>Deinococcaceae</taxon>
        <taxon>Deinococcus</taxon>
    </lineage>
</organism>
<keyword evidence="3 10" id="KW-0808">Transferase</keyword>
<gene>
    <name evidence="11" type="primary">plsY1</name>
    <name evidence="10" type="synonym">plsY</name>
    <name evidence="11" type="ORF">GCM10008957_46200</name>
</gene>
<evidence type="ECO:0000256" key="1">
    <source>
        <dbReference type="ARBA" id="ARBA00022475"/>
    </source>
</evidence>
<dbReference type="EC" id="2.3.1.275" evidence="10"/>
<dbReference type="Pfam" id="PF02660">
    <property type="entry name" value="G3P_acyltransf"/>
    <property type="match status" value="1"/>
</dbReference>
<comment type="catalytic activity">
    <reaction evidence="10">
        <text>an acyl phosphate + sn-glycerol 3-phosphate = a 1-acyl-sn-glycero-3-phosphate + phosphate</text>
        <dbReference type="Rhea" id="RHEA:34075"/>
        <dbReference type="ChEBI" id="CHEBI:43474"/>
        <dbReference type="ChEBI" id="CHEBI:57597"/>
        <dbReference type="ChEBI" id="CHEBI:57970"/>
        <dbReference type="ChEBI" id="CHEBI:59918"/>
        <dbReference type="EC" id="2.3.1.275"/>
    </reaction>
</comment>
<evidence type="ECO:0000256" key="6">
    <source>
        <dbReference type="ARBA" id="ARBA00023098"/>
    </source>
</evidence>
<dbReference type="SMART" id="SM01207">
    <property type="entry name" value="G3P_acyltransf"/>
    <property type="match status" value="1"/>
</dbReference>
<keyword evidence="12" id="KW-1185">Reference proteome</keyword>
<dbReference type="Proteomes" id="UP000603865">
    <property type="component" value="Unassembled WGS sequence"/>
</dbReference>
<protein>
    <recommendedName>
        <fullName evidence="10">Glycerol-3-phosphate acyltransferase</fullName>
    </recommendedName>
    <alternativeName>
        <fullName evidence="10">Acyl-PO4 G3P acyltransferase</fullName>
    </alternativeName>
    <alternativeName>
        <fullName evidence="10">Acyl-phosphate--glycerol-3-phosphate acyltransferase</fullName>
    </alternativeName>
    <alternativeName>
        <fullName evidence="10">G3P acyltransferase</fullName>
        <shortName evidence="10">GPAT</shortName>
        <ecNumber evidence="10">2.3.1.275</ecNumber>
    </alternativeName>
    <alternativeName>
        <fullName evidence="10">Lysophosphatidic acid synthase</fullName>
        <shortName evidence="10">LPA synthase</shortName>
    </alternativeName>
</protein>
<keyword evidence="6 10" id="KW-0443">Lipid metabolism</keyword>
<keyword evidence="5 10" id="KW-1133">Transmembrane helix</keyword>
<keyword evidence="1 10" id="KW-1003">Cell membrane</keyword>
<proteinExistence type="inferred from homology"/>
<dbReference type="GO" id="GO:0008654">
    <property type="term" value="P:phospholipid biosynthetic process"/>
    <property type="evidence" value="ECO:0007669"/>
    <property type="project" value="UniProtKB-UniRule"/>
</dbReference>
<comment type="subunit">
    <text evidence="10">Probably interacts with PlsX.</text>
</comment>
<evidence type="ECO:0000256" key="3">
    <source>
        <dbReference type="ARBA" id="ARBA00022679"/>
    </source>
</evidence>
<comment type="caution">
    <text evidence="10">Lacks conserved residue(s) required for the propagation of feature annotation.</text>
</comment>
<evidence type="ECO:0000256" key="4">
    <source>
        <dbReference type="ARBA" id="ARBA00022692"/>
    </source>
</evidence>
<comment type="subcellular location">
    <subcellularLocation>
        <location evidence="10">Cell membrane</location>
        <topology evidence="10">Multi-pass membrane protein</topology>
    </subcellularLocation>
</comment>
<feature type="transmembrane region" description="Helical" evidence="10">
    <location>
        <begin position="83"/>
        <end position="103"/>
    </location>
</feature>